<dbReference type="GO" id="GO:0030203">
    <property type="term" value="P:glycosaminoglycan metabolic process"/>
    <property type="evidence" value="ECO:0007669"/>
    <property type="project" value="TreeGrafter"/>
</dbReference>
<dbReference type="InterPro" id="IPR029018">
    <property type="entry name" value="Hex-like_dom2"/>
</dbReference>
<dbReference type="PANTHER" id="PTHR22600">
    <property type="entry name" value="BETA-HEXOSAMINIDASE"/>
    <property type="match status" value="1"/>
</dbReference>
<comment type="caution">
    <text evidence="9">The sequence shown here is derived from an EMBL/GenBank/DDBJ whole genome shotgun (WGS) entry which is preliminary data.</text>
</comment>
<keyword evidence="5" id="KW-0326">Glycosidase</keyword>
<dbReference type="Gene3D" id="3.20.20.80">
    <property type="entry name" value="Glycosidases"/>
    <property type="match status" value="1"/>
</dbReference>
<evidence type="ECO:0000256" key="6">
    <source>
        <dbReference type="PIRSR" id="PIRSR625705-1"/>
    </source>
</evidence>
<gene>
    <name evidence="9" type="ORF">IAC73_00775</name>
</gene>
<dbReference type="PANTHER" id="PTHR22600:SF57">
    <property type="entry name" value="BETA-N-ACETYLHEXOSAMINIDASE"/>
    <property type="match status" value="1"/>
</dbReference>
<dbReference type="InterPro" id="IPR015883">
    <property type="entry name" value="Glyco_hydro_20_cat"/>
</dbReference>
<evidence type="ECO:0000256" key="4">
    <source>
        <dbReference type="ARBA" id="ARBA00022801"/>
    </source>
</evidence>
<evidence type="ECO:0000313" key="9">
    <source>
        <dbReference type="EMBL" id="HIU98360.1"/>
    </source>
</evidence>
<dbReference type="SUPFAM" id="SSF51445">
    <property type="entry name" value="(Trans)glycosidases"/>
    <property type="match status" value="1"/>
</dbReference>
<evidence type="ECO:0000259" key="7">
    <source>
        <dbReference type="Pfam" id="PF00728"/>
    </source>
</evidence>
<dbReference type="InterPro" id="IPR017853">
    <property type="entry name" value="GH"/>
</dbReference>
<dbReference type="SUPFAM" id="SSF55545">
    <property type="entry name" value="beta-N-acetylhexosaminidase-like domain"/>
    <property type="match status" value="1"/>
</dbReference>
<comment type="catalytic activity">
    <reaction evidence="1">
        <text>Hydrolysis of terminal non-reducing N-acetyl-D-hexosamine residues in N-acetyl-beta-D-hexosaminides.</text>
        <dbReference type="EC" id="3.2.1.52"/>
    </reaction>
</comment>
<organism evidence="9 10">
    <name type="scientific">Candidatus Limadaptatus stercoripullorum</name>
    <dbReference type="NCBI Taxonomy" id="2840846"/>
    <lineage>
        <taxon>Bacteria</taxon>
        <taxon>Bacillati</taxon>
        <taxon>Bacillota</taxon>
        <taxon>Clostridia</taxon>
        <taxon>Eubacteriales</taxon>
        <taxon>Candidatus Limadaptatus</taxon>
    </lineage>
</organism>
<evidence type="ECO:0000313" key="10">
    <source>
        <dbReference type="Proteomes" id="UP000886857"/>
    </source>
</evidence>
<dbReference type="EC" id="3.2.1.52" evidence="3"/>
<comment type="similarity">
    <text evidence="2">Belongs to the glycosyl hydrolase 20 family.</text>
</comment>
<dbReference type="EMBL" id="DVOE01000010">
    <property type="protein sequence ID" value="HIU98360.1"/>
    <property type="molecule type" value="Genomic_DNA"/>
</dbReference>
<dbReference type="Pfam" id="PF02838">
    <property type="entry name" value="Glyco_hydro_20b"/>
    <property type="match status" value="1"/>
</dbReference>
<evidence type="ECO:0000256" key="1">
    <source>
        <dbReference type="ARBA" id="ARBA00001231"/>
    </source>
</evidence>
<feature type="active site" description="Proton donor" evidence="6">
    <location>
        <position position="278"/>
    </location>
</feature>
<reference evidence="9" key="2">
    <citation type="journal article" date="2021" name="PeerJ">
        <title>Extensive microbial diversity within the chicken gut microbiome revealed by metagenomics and culture.</title>
        <authorList>
            <person name="Gilroy R."/>
            <person name="Ravi A."/>
            <person name="Getino M."/>
            <person name="Pursley I."/>
            <person name="Horton D.L."/>
            <person name="Alikhan N.F."/>
            <person name="Baker D."/>
            <person name="Gharbi K."/>
            <person name="Hall N."/>
            <person name="Watson M."/>
            <person name="Adriaenssens E.M."/>
            <person name="Foster-Nyarko E."/>
            <person name="Jarju S."/>
            <person name="Secka A."/>
            <person name="Antonio M."/>
            <person name="Oren A."/>
            <person name="Chaudhuri R.R."/>
            <person name="La Ragione R."/>
            <person name="Hildebrand F."/>
            <person name="Pallen M.J."/>
        </authorList>
    </citation>
    <scope>NUCLEOTIDE SEQUENCE</scope>
    <source>
        <strain evidence="9">10406</strain>
    </source>
</reference>
<dbReference type="GO" id="GO:0004563">
    <property type="term" value="F:beta-N-acetylhexosaminidase activity"/>
    <property type="evidence" value="ECO:0007669"/>
    <property type="project" value="UniProtKB-EC"/>
</dbReference>
<protein>
    <recommendedName>
        <fullName evidence="3">beta-N-acetylhexosaminidase</fullName>
        <ecNumber evidence="3">3.2.1.52</ecNumber>
    </recommendedName>
</protein>
<name>A0A9D1SW80_9FIRM</name>
<evidence type="ECO:0000256" key="2">
    <source>
        <dbReference type="ARBA" id="ARBA00006285"/>
    </source>
</evidence>
<dbReference type="AlphaFoldDB" id="A0A9D1SW80"/>
<evidence type="ECO:0000256" key="5">
    <source>
        <dbReference type="ARBA" id="ARBA00023295"/>
    </source>
</evidence>
<reference evidence="9" key="1">
    <citation type="submission" date="2020-10" db="EMBL/GenBank/DDBJ databases">
        <authorList>
            <person name="Gilroy R."/>
        </authorList>
    </citation>
    <scope>NUCLEOTIDE SEQUENCE</scope>
    <source>
        <strain evidence="9">10406</strain>
    </source>
</reference>
<dbReference type="InterPro" id="IPR015882">
    <property type="entry name" value="HEX_bac_N"/>
</dbReference>
<proteinExistence type="inferred from homology"/>
<dbReference type="Pfam" id="PF00728">
    <property type="entry name" value="Glyco_hydro_20"/>
    <property type="match status" value="1"/>
</dbReference>
<sequence>MNIIPRPSSVKLAGEGKFCFGKKTEIVCPLPAAAAVLKKCAEASAANGGGVITFVPEKTGCDYRLTVTEDGMRAEAQSVAGFMHAAATAAQLVTAYPDGVPCAVIEDSPRFKCRAVLLDVCRHFYGVPVVKKFIDAMALFKFDYLHLHLSDDQGFRLQIDGLPLLHEIGSRRSSTCGDGKEHSGYYTKEQVADIVAYAGARGIEVIPEIDVPGHMAAAIAAYPELSCSGEKTEVATWFGIHDKVLCAGKESTYDFLWKLLSETAEMFPCKYFHLGGDEVPKITWDECDLCKATMRREGLKNYEQLQGYFTNKAVKMLEKLGKTAVLWNESLYSGLVDKSAVIQYWARGAHSESTVARAVAEDGRKVIVSLCNNYYFDYPNGLTPLKKAYSFEPVLPEFGANGEDGVFGVECTLWTEHIADEKTLFERTYPRAAAVAESGWSDPAKDYADFKARLAAVLPLLDLFDIPHATIKESDPGPFARIKQLAAWGAVNQRGANKDSARNWRSIQRIPKDI</sequence>
<feature type="domain" description="Glycoside hydrolase family 20 catalytic" evidence="7">
    <location>
        <begin position="111"/>
        <end position="442"/>
    </location>
</feature>
<dbReference type="GO" id="GO:0005975">
    <property type="term" value="P:carbohydrate metabolic process"/>
    <property type="evidence" value="ECO:0007669"/>
    <property type="project" value="InterPro"/>
</dbReference>
<dbReference type="InterPro" id="IPR025705">
    <property type="entry name" value="Beta_hexosaminidase_sua/sub"/>
</dbReference>
<dbReference type="Proteomes" id="UP000886857">
    <property type="component" value="Unassembled WGS sequence"/>
</dbReference>
<dbReference type="PRINTS" id="PR00738">
    <property type="entry name" value="GLHYDRLASE20"/>
</dbReference>
<evidence type="ECO:0000256" key="3">
    <source>
        <dbReference type="ARBA" id="ARBA00012663"/>
    </source>
</evidence>
<dbReference type="GO" id="GO:0016020">
    <property type="term" value="C:membrane"/>
    <property type="evidence" value="ECO:0007669"/>
    <property type="project" value="TreeGrafter"/>
</dbReference>
<accession>A0A9D1SW80</accession>
<feature type="domain" description="Beta-hexosaminidase bacterial type N-terminal" evidence="8">
    <location>
        <begin position="2"/>
        <end position="107"/>
    </location>
</feature>
<keyword evidence="4" id="KW-0378">Hydrolase</keyword>
<dbReference type="Gene3D" id="3.30.379.10">
    <property type="entry name" value="Chitobiase/beta-hexosaminidase domain 2-like"/>
    <property type="match status" value="1"/>
</dbReference>
<dbReference type="CDD" id="cd06563">
    <property type="entry name" value="GH20_chitobiase-like"/>
    <property type="match status" value="1"/>
</dbReference>
<evidence type="ECO:0000259" key="8">
    <source>
        <dbReference type="Pfam" id="PF02838"/>
    </source>
</evidence>